<evidence type="ECO:0000256" key="4">
    <source>
        <dbReference type="RuleBase" id="RU362109"/>
    </source>
</evidence>
<dbReference type="PANTHER" id="PTHR24067">
    <property type="entry name" value="UBIQUITIN-CONJUGATING ENZYME E2"/>
    <property type="match status" value="1"/>
</dbReference>
<evidence type="ECO:0000256" key="3">
    <source>
        <dbReference type="PROSITE-ProRule" id="PRU10133"/>
    </source>
</evidence>
<protein>
    <submittedName>
        <fullName evidence="7">Ubiquitin-conjugating enzyme E2 S</fullName>
        <ecNumber evidence="7">2.3.2.23</ecNumber>
    </submittedName>
</protein>
<dbReference type="PROSITE" id="PS50127">
    <property type="entry name" value="UBC_2"/>
    <property type="match status" value="1"/>
</dbReference>
<dbReference type="CDD" id="cd23804">
    <property type="entry name" value="UBCc_UBE2S"/>
    <property type="match status" value="1"/>
</dbReference>
<organism evidence="7 8">
    <name type="scientific">Basidiobolus ranarum</name>
    <dbReference type="NCBI Taxonomy" id="34480"/>
    <lineage>
        <taxon>Eukaryota</taxon>
        <taxon>Fungi</taxon>
        <taxon>Fungi incertae sedis</taxon>
        <taxon>Zoopagomycota</taxon>
        <taxon>Entomophthoromycotina</taxon>
        <taxon>Basidiobolomycetes</taxon>
        <taxon>Basidiobolales</taxon>
        <taxon>Basidiobolaceae</taxon>
        <taxon>Basidiobolus</taxon>
    </lineage>
</organism>
<dbReference type="PROSITE" id="PS00183">
    <property type="entry name" value="UBC_1"/>
    <property type="match status" value="1"/>
</dbReference>
<feature type="domain" description="UBC core" evidence="6">
    <location>
        <begin position="10"/>
        <end position="156"/>
    </location>
</feature>
<feature type="active site" description="Glycyl thioester intermediate" evidence="3">
    <location>
        <position position="94"/>
    </location>
</feature>
<accession>A0ABR2WPA5</accession>
<dbReference type="InterPro" id="IPR023313">
    <property type="entry name" value="UBQ-conjugating_AS"/>
</dbReference>
<evidence type="ECO:0000256" key="2">
    <source>
        <dbReference type="ARBA" id="ARBA00022786"/>
    </source>
</evidence>
<dbReference type="SMART" id="SM00212">
    <property type="entry name" value="UBCc"/>
    <property type="match status" value="1"/>
</dbReference>
<evidence type="ECO:0000259" key="6">
    <source>
        <dbReference type="PROSITE" id="PS50127"/>
    </source>
</evidence>
<dbReference type="Gene3D" id="3.10.110.10">
    <property type="entry name" value="Ubiquitin Conjugating Enzyme"/>
    <property type="match status" value="1"/>
</dbReference>
<sequence>MPVGQNHSPEAIKQIIRDLYFLHLNPIQDIRVIINENDLFDFQVWIYGPTGTPYENGAFRVKLMFTSEFPHTPPDCKFLTKIFHPNISPSGEVCVNTLRCDWHPSLGVRHILMMLRCLLIQPNPESALNEEAGNLLLENYEDYVQRARLITEIHAYYRIYQEEGKSPRKRSSEMKERRVDKKRNLKPF</sequence>
<evidence type="ECO:0000313" key="7">
    <source>
        <dbReference type="EMBL" id="KAK9763336.1"/>
    </source>
</evidence>
<dbReference type="GO" id="GO:0061631">
    <property type="term" value="F:ubiquitin conjugating enzyme activity"/>
    <property type="evidence" value="ECO:0007669"/>
    <property type="project" value="UniProtKB-EC"/>
</dbReference>
<gene>
    <name evidence="7" type="primary">UBE2S_1</name>
    <name evidence="7" type="ORF">K7432_010092</name>
</gene>
<feature type="compositionally biased region" description="Basic and acidic residues" evidence="5">
    <location>
        <begin position="163"/>
        <end position="179"/>
    </location>
</feature>
<comment type="similarity">
    <text evidence="4">Belongs to the ubiquitin-conjugating enzyme family.</text>
</comment>
<dbReference type="InterPro" id="IPR000608">
    <property type="entry name" value="UBC"/>
</dbReference>
<keyword evidence="4" id="KW-0067">ATP-binding</keyword>
<dbReference type="Proteomes" id="UP001479436">
    <property type="component" value="Unassembled WGS sequence"/>
</dbReference>
<dbReference type="InterPro" id="IPR050113">
    <property type="entry name" value="Ub_conjugating_enzyme"/>
</dbReference>
<keyword evidence="4" id="KW-0547">Nucleotide-binding</keyword>
<comment type="caution">
    <text evidence="7">The sequence shown here is derived from an EMBL/GenBank/DDBJ whole genome shotgun (WGS) entry which is preliminary data.</text>
</comment>
<dbReference type="EMBL" id="JASJQH010000669">
    <property type="protein sequence ID" value="KAK9763336.1"/>
    <property type="molecule type" value="Genomic_DNA"/>
</dbReference>
<reference evidence="7 8" key="1">
    <citation type="submission" date="2023-04" db="EMBL/GenBank/DDBJ databases">
        <title>Genome of Basidiobolus ranarum AG-B5.</title>
        <authorList>
            <person name="Stajich J.E."/>
            <person name="Carter-House D."/>
            <person name="Gryganskyi A."/>
        </authorList>
    </citation>
    <scope>NUCLEOTIDE SEQUENCE [LARGE SCALE GENOMIC DNA]</scope>
    <source>
        <strain evidence="7 8">AG-B5</strain>
    </source>
</reference>
<name>A0ABR2WPA5_9FUNG</name>
<dbReference type="SUPFAM" id="SSF54495">
    <property type="entry name" value="UBC-like"/>
    <property type="match status" value="1"/>
</dbReference>
<keyword evidence="8" id="KW-1185">Reference proteome</keyword>
<dbReference type="Pfam" id="PF00179">
    <property type="entry name" value="UQ_con"/>
    <property type="match status" value="1"/>
</dbReference>
<dbReference type="EC" id="2.3.2.23" evidence="7"/>
<keyword evidence="7" id="KW-0012">Acyltransferase</keyword>
<keyword evidence="1 7" id="KW-0808">Transferase</keyword>
<evidence type="ECO:0000256" key="1">
    <source>
        <dbReference type="ARBA" id="ARBA00022679"/>
    </source>
</evidence>
<feature type="region of interest" description="Disordered" evidence="5">
    <location>
        <begin position="163"/>
        <end position="188"/>
    </location>
</feature>
<dbReference type="InterPro" id="IPR016135">
    <property type="entry name" value="UBQ-conjugating_enzyme/RWD"/>
</dbReference>
<evidence type="ECO:0000256" key="5">
    <source>
        <dbReference type="SAM" id="MobiDB-lite"/>
    </source>
</evidence>
<evidence type="ECO:0000313" key="8">
    <source>
        <dbReference type="Proteomes" id="UP001479436"/>
    </source>
</evidence>
<keyword evidence="2 4" id="KW-0833">Ubl conjugation pathway</keyword>
<proteinExistence type="inferred from homology"/>